<proteinExistence type="predicted"/>
<keyword evidence="1" id="KW-0175">Coiled coil</keyword>
<evidence type="ECO:0000313" key="4">
    <source>
        <dbReference type="Proteomes" id="UP000565723"/>
    </source>
</evidence>
<comment type="caution">
    <text evidence="3">The sequence shown here is derived from an EMBL/GenBank/DDBJ whole genome shotgun (WGS) entry which is preliminary data.</text>
</comment>
<evidence type="ECO:0000256" key="1">
    <source>
        <dbReference type="SAM" id="Coils"/>
    </source>
</evidence>
<dbReference type="InterPro" id="IPR018760">
    <property type="entry name" value="DUF2326"/>
</dbReference>
<sequence>MKLERLYSNLDHYFTPIEFNSGFNAIVAEIRLPENRSKSSHNLGKSTLARVIDFCLLGKVDKNHFFKKREDLFSEFVFFLEVQLFDDNYLTIRRAVDTPTKISFRRSDLDEPDLTSLEDEDWTHANLPLSKAQGLLDGYLNFSDISPWKYREALGYFLRRQSDYDDVFKLQRHLGPDIYWKPVLARVLGLDAELFQKRYTMRNDIDQKEADLQTFERQSGASDEQLENADALLQLREADVERMQAELDQFDFAGADTDVTERLVEDIDRAIAELNERRYTLTYNLSEIRNALKDDKIRFDPNKAKSLFEEAGILFPDQIVADFEQLIAFNRAITEERQQYLLEELQEISAESASIGRELARLNLQRRSALAFLRSEDVFAKYKEMSARISEINAEIRILRKQQEFRTSLQDKREELRALKSDYSIQQGTAERHVRSVSLDSQSLLAETRKHFSSIIERVLGRKALLIVRVNSEGNLEFRADFVDANELSTSEGEGTSYRKLMCVAFDLAVLRAHLKGNFPRFVCHDGVFESLDPRPKQNLLDVIREYSDLGIQTVITLISSDAPPPEDGKTSAFEPGEVIVELHDDGADGRLFKFESW</sequence>
<gene>
    <name evidence="3" type="ORF">HW564_20320</name>
</gene>
<dbReference type="SUPFAM" id="SSF52540">
    <property type="entry name" value="P-loop containing nucleoside triphosphate hydrolases"/>
    <property type="match status" value="1"/>
</dbReference>
<feature type="domain" description="DUF2326" evidence="2">
    <location>
        <begin position="456"/>
        <end position="596"/>
    </location>
</feature>
<dbReference type="Proteomes" id="UP000565723">
    <property type="component" value="Unassembled WGS sequence"/>
</dbReference>
<dbReference type="OMA" id="FPRFVYH"/>
<name>A0A850LMJ5_9RHOB</name>
<dbReference type="Gene3D" id="3.40.50.300">
    <property type="entry name" value="P-loop containing nucleotide triphosphate hydrolases"/>
    <property type="match status" value="2"/>
</dbReference>
<organism evidence="3 4">
    <name type="scientific">Ruegeria pomeroyi</name>
    <dbReference type="NCBI Taxonomy" id="89184"/>
    <lineage>
        <taxon>Bacteria</taxon>
        <taxon>Pseudomonadati</taxon>
        <taxon>Pseudomonadota</taxon>
        <taxon>Alphaproteobacteria</taxon>
        <taxon>Rhodobacterales</taxon>
        <taxon>Roseobacteraceae</taxon>
        <taxon>Ruegeria</taxon>
    </lineage>
</organism>
<dbReference type="EMBL" id="JABXIY010000063">
    <property type="protein sequence ID" value="NVK99274.1"/>
    <property type="molecule type" value="Genomic_DNA"/>
</dbReference>
<dbReference type="Pfam" id="PF10088">
    <property type="entry name" value="DUF2326"/>
    <property type="match status" value="1"/>
</dbReference>
<protein>
    <submittedName>
        <fullName evidence="3">DUF2326 domain-containing protein</fullName>
    </submittedName>
</protein>
<evidence type="ECO:0000313" key="3">
    <source>
        <dbReference type="EMBL" id="NVK99274.1"/>
    </source>
</evidence>
<dbReference type="RefSeq" id="WP_011046978.1">
    <property type="nucleotide sequence ID" value="NZ_CP076685.1"/>
</dbReference>
<dbReference type="AlphaFoldDB" id="A0A850LMJ5"/>
<dbReference type="InterPro" id="IPR027417">
    <property type="entry name" value="P-loop_NTPase"/>
</dbReference>
<reference evidence="3 4" key="1">
    <citation type="journal article" date="2020" name="Proc. Natl. Acad. Sci. U.S.A.">
        <title>Ecological drivers of bacterial community assembly in synthetic phycospheres.</title>
        <authorList>
            <person name="Fu H."/>
            <person name="Uchimiya M."/>
            <person name="Gore J."/>
            <person name="Moran M.A."/>
        </authorList>
    </citation>
    <scope>NUCLEOTIDE SEQUENCE [LARGE SCALE GENOMIC DNA]</scope>
    <source>
        <strain evidence="3">HF-Din03</strain>
    </source>
</reference>
<evidence type="ECO:0000259" key="2">
    <source>
        <dbReference type="Pfam" id="PF10088"/>
    </source>
</evidence>
<feature type="coiled-coil region" evidence="1">
    <location>
        <begin position="382"/>
        <end position="422"/>
    </location>
</feature>
<accession>A0A850LMJ5</accession>